<feature type="compositionally biased region" description="Polar residues" evidence="1">
    <location>
        <begin position="146"/>
        <end position="166"/>
    </location>
</feature>
<organism evidence="2 3">
    <name type="scientific">Symbiodinium necroappetens</name>
    <dbReference type="NCBI Taxonomy" id="1628268"/>
    <lineage>
        <taxon>Eukaryota</taxon>
        <taxon>Sar</taxon>
        <taxon>Alveolata</taxon>
        <taxon>Dinophyceae</taxon>
        <taxon>Suessiales</taxon>
        <taxon>Symbiodiniaceae</taxon>
        <taxon>Symbiodinium</taxon>
    </lineage>
</organism>
<sequence>MLGNVKGLFAQKYGRDVDTEYDADGTPWTVTEGTGVPRDCRVERLEQKLAEVKRLFVARYGTSFLTGDNDDWDEAIDFMYDEDGTLWIKSTTTGGPSRIASPLDETLEGMLQEVKTLCDKRFGHKPVEDIQSSWSDEDGAPWIQVGSSSSGASTEKAQPFTGTCGLQQPGAILEKATTEESYKPLWSPGL</sequence>
<evidence type="ECO:0000313" key="2">
    <source>
        <dbReference type="EMBL" id="CAE7358556.1"/>
    </source>
</evidence>
<feature type="region of interest" description="Disordered" evidence="1">
    <location>
        <begin position="146"/>
        <end position="167"/>
    </location>
</feature>
<evidence type="ECO:0000313" key="3">
    <source>
        <dbReference type="Proteomes" id="UP000601435"/>
    </source>
</evidence>
<proteinExistence type="predicted"/>
<accession>A0A812PCX6</accession>
<comment type="caution">
    <text evidence="2">The sequence shown here is derived from an EMBL/GenBank/DDBJ whole genome shotgun (WGS) entry which is preliminary data.</text>
</comment>
<protein>
    <submittedName>
        <fullName evidence="2">Uncharacterized protein</fullName>
    </submittedName>
</protein>
<dbReference type="EMBL" id="CAJNJA010015252">
    <property type="protein sequence ID" value="CAE7358556.1"/>
    <property type="molecule type" value="Genomic_DNA"/>
</dbReference>
<keyword evidence="3" id="KW-1185">Reference proteome</keyword>
<reference evidence="2" key="1">
    <citation type="submission" date="2021-02" db="EMBL/GenBank/DDBJ databases">
        <authorList>
            <person name="Dougan E. K."/>
            <person name="Rhodes N."/>
            <person name="Thang M."/>
            <person name="Chan C."/>
        </authorList>
    </citation>
    <scope>NUCLEOTIDE SEQUENCE</scope>
</reference>
<dbReference type="Proteomes" id="UP000601435">
    <property type="component" value="Unassembled WGS sequence"/>
</dbReference>
<dbReference type="AlphaFoldDB" id="A0A812PCX6"/>
<dbReference type="OrthoDB" id="10292736at2759"/>
<evidence type="ECO:0000256" key="1">
    <source>
        <dbReference type="SAM" id="MobiDB-lite"/>
    </source>
</evidence>
<gene>
    <name evidence="2" type="ORF">SNEC2469_LOCUS9419</name>
</gene>
<name>A0A812PCX6_9DINO</name>